<dbReference type="Proteomes" id="UP001153076">
    <property type="component" value="Unassembled WGS sequence"/>
</dbReference>
<gene>
    <name evidence="3" type="ORF">Cgig2_004461</name>
    <name evidence="2" type="ORF">Cgig2_023593</name>
</gene>
<sequence>MAVPSHNNGDSGPVATPRPSVKWLVSTGVPMHMTPTESVLQNKRVLPAPISLRQVYGSIISGSLVGDVTISHRITLKDVVYIPDLRESFLSVGSLMNQIPNVGVVFDSAGCTFTDFATGETLAIAHPDERGLCLLDMVDFQSHYSEALPMTMSNVLAPCYDG</sequence>
<protein>
    <recommendedName>
        <fullName evidence="1">Retrovirus-related Pol polyprotein from transposon TNT 1-94-like beta-barrel domain-containing protein</fullName>
    </recommendedName>
</protein>
<dbReference type="Pfam" id="PF22936">
    <property type="entry name" value="Pol_BBD"/>
    <property type="match status" value="1"/>
</dbReference>
<dbReference type="EMBL" id="JAKOGI010002734">
    <property type="protein sequence ID" value="KAJ8421418.1"/>
    <property type="molecule type" value="Genomic_DNA"/>
</dbReference>
<keyword evidence="4" id="KW-1185">Reference proteome</keyword>
<reference evidence="3" key="1">
    <citation type="submission" date="2022-04" db="EMBL/GenBank/DDBJ databases">
        <title>Carnegiea gigantea Genome sequencing and assembly v2.</title>
        <authorList>
            <person name="Copetti D."/>
            <person name="Sanderson M.J."/>
            <person name="Burquez A."/>
            <person name="Wojciechowski M.F."/>
        </authorList>
    </citation>
    <scope>NUCLEOTIDE SEQUENCE</scope>
    <source>
        <strain evidence="3">SGP5-SGP5p</strain>
        <tissue evidence="3">Aerial part</tissue>
    </source>
</reference>
<dbReference type="OrthoDB" id="2015125at2759"/>
<comment type="caution">
    <text evidence="3">The sequence shown here is derived from an EMBL/GenBank/DDBJ whole genome shotgun (WGS) entry which is preliminary data.</text>
</comment>
<evidence type="ECO:0000259" key="1">
    <source>
        <dbReference type="Pfam" id="PF22936"/>
    </source>
</evidence>
<proteinExistence type="predicted"/>
<accession>A0A9Q1Q7K4</accession>
<dbReference type="EMBL" id="JAKOGI010000689">
    <property type="protein sequence ID" value="KAJ8431429.1"/>
    <property type="molecule type" value="Genomic_DNA"/>
</dbReference>
<evidence type="ECO:0000313" key="3">
    <source>
        <dbReference type="EMBL" id="KAJ8431429.1"/>
    </source>
</evidence>
<feature type="domain" description="Retrovirus-related Pol polyprotein from transposon TNT 1-94-like beta-barrel" evidence="1">
    <location>
        <begin position="23"/>
        <end position="97"/>
    </location>
</feature>
<dbReference type="AlphaFoldDB" id="A0A9Q1Q7K4"/>
<organism evidence="3 4">
    <name type="scientific">Carnegiea gigantea</name>
    <dbReference type="NCBI Taxonomy" id="171969"/>
    <lineage>
        <taxon>Eukaryota</taxon>
        <taxon>Viridiplantae</taxon>
        <taxon>Streptophyta</taxon>
        <taxon>Embryophyta</taxon>
        <taxon>Tracheophyta</taxon>
        <taxon>Spermatophyta</taxon>
        <taxon>Magnoliopsida</taxon>
        <taxon>eudicotyledons</taxon>
        <taxon>Gunneridae</taxon>
        <taxon>Pentapetalae</taxon>
        <taxon>Caryophyllales</taxon>
        <taxon>Cactineae</taxon>
        <taxon>Cactaceae</taxon>
        <taxon>Cactoideae</taxon>
        <taxon>Echinocereeae</taxon>
        <taxon>Carnegiea</taxon>
    </lineage>
</organism>
<evidence type="ECO:0000313" key="2">
    <source>
        <dbReference type="EMBL" id="KAJ8421418.1"/>
    </source>
</evidence>
<name>A0A9Q1Q7K4_9CARY</name>
<dbReference type="InterPro" id="IPR054722">
    <property type="entry name" value="PolX-like_BBD"/>
</dbReference>
<evidence type="ECO:0000313" key="4">
    <source>
        <dbReference type="Proteomes" id="UP001153076"/>
    </source>
</evidence>